<organism evidence="4 5">
    <name type="scientific">Novosphingobium anseongense</name>
    <dbReference type="NCBI Taxonomy" id="3133436"/>
    <lineage>
        <taxon>Bacteria</taxon>
        <taxon>Pseudomonadati</taxon>
        <taxon>Pseudomonadota</taxon>
        <taxon>Alphaproteobacteria</taxon>
        <taxon>Sphingomonadales</taxon>
        <taxon>Sphingomonadaceae</taxon>
        <taxon>Novosphingobium</taxon>
    </lineage>
</organism>
<feature type="transmembrane region" description="Helical" evidence="3">
    <location>
        <begin position="191"/>
        <end position="208"/>
    </location>
</feature>
<keyword evidence="5" id="KW-1185">Reference proteome</keyword>
<gene>
    <name evidence="4" type="ORF">WG901_10575</name>
</gene>
<feature type="transmembrane region" description="Helical" evidence="3">
    <location>
        <begin position="409"/>
        <end position="430"/>
    </location>
</feature>
<dbReference type="CDD" id="cd02440">
    <property type="entry name" value="AdoMet_MTases"/>
    <property type="match status" value="1"/>
</dbReference>
<dbReference type="SUPFAM" id="SSF53335">
    <property type="entry name" value="S-adenosyl-L-methionine-dependent methyltransferases"/>
    <property type="match status" value="1"/>
</dbReference>
<proteinExistence type="predicted"/>
<feature type="region of interest" description="Disordered" evidence="2">
    <location>
        <begin position="1"/>
        <end position="20"/>
    </location>
</feature>
<reference evidence="4 5" key="1">
    <citation type="submission" date="2024-03" db="EMBL/GenBank/DDBJ databases">
        <authorList>
            <person name="Jo J.-H."/>
        </authorList>
    </citation>
    <scope>NUCLEOTIDE SEQUENCE [LARGE SCALE GENOMIC DNA]</scope>
    <source>
        <strain evidence="4 5">PS1R-30</strain>
    </source>
</reference>
<evidence type="ECO:0000313" key="5">
    <source>
        <dbReference type="Proteomes" id="UP001361239"/>
    </source>
</evidence>
<dbReference type="EMBL" id="JBBHJZ010000002">
    <property type="protein sequence ID" value="MEJ5977080.1"/>
    <property type="molecule type" value="Genomic_DNA"/>
</dbReference>
<keyword evidence="3" id="KW-1133">Transmembrane helix</keyword>
<name>A0ABU8RVH1_9SPHN</name>
<dbReference type="Gene3D" id="3.40.50.150">
    <property type="entry name" value="Vaccinia Virus protein VP39"/>
    <property type="match status" value="1"/>
</dbReference>
<sequence length="756" mass="81852">MSADQPAGSQPDSQRPDSQQPVRRALFIATILTGSFLLFLVQPMVARMALPRLGGAPNVWNSAMLVYQALLLAGYAYAHNLGQMPIRRAAKLHLILLVVAAVTLPVALVALPPPAPGWEVLWVPALFAVTIGPVFFLVSAQAPLMQRWFSLHPRAGEPWALYAASNVGSFVGLVAYPLLAEPLLSIHAQSLGWSLGYAALIVLVVLSARARWRVEAAQPETAPSVEDEAEAIGWPRIFLWLGLSAVPSGLMLSTTTHLTTDVFAMPLLWVIPLGLYLLSFVVAFSDRRALAGTITLAAPAVMLLAGGTAMISRSSGTMMLAMGSVALLFVVAVVLHARMYELRPPASKLTLFYLVMSAGGALGGVFTALIAPVVFDWVWEHPLLVIAAALLMPLRPLEDLRRLPGLDPGMARLAAYVLFAVAAFLCWQLAQYAIMPDPPVTRLYFTTGIVLIGLVLVPWRPLFAGLLVLLMLAQGGMETVYGSGQGNRTRSYFGIYTVRDYDTLKLRSLAHGTTLHGQQSTDKALECAPMTYYGASSGVGIVMGQAQKLYGPGARIGVVGLGTGTLAAYYQPGERWRFYEIDPAVLRLSQNGTFTYLSHCAHNPQVAIGDARLELAKAPPSSFDVLAIDAFSSDAIPLHLLTDEAVGVYLRALSPRGVLLIHISNRYIGLQPVLSAIARHRGLTAVVRDDNPQDRTLLTPSAWVLLTRDPAQLQTLSQLRPDAPWTKLAKPGAQVWTDDHASILPYIRWNNMMRQP</sequence>
<feature type="transmembrane region" description="Helical" evidence="3">
    <location>
        <begin position="349"/>
        <end position="371"/>
    </location>
</feature>
<protein>
    <recommendedName>
        <fullName evidence="6">Spermidine synthase</fullName>
    </recommendedName>
</protein>
<feature type="transmembrane region" description="Helical" evidence="3">
    <location>
        <begin position="289"/>
        <end position="311"/>
    </location>
</feature>
<dbReference type="PANTHER" id="PTHR43317">
    <property type="entry name" value="THERMOSPERMINE SYNTHASE ACAULIS5"/>
    <property type="match status" value="1"/>
</dbReference>
<dbReference type="PANTHER" id="PTHR43317:SF1">
    <property type="entry name" value="THERMOSPERMINE SYNTHASE ACAULIS5"/>
    <property type="match status" value="1"/>
</dbReference>
<evidence type="ECO:0000256" key="3">
    <source>
        <dbReference type="SAM" id="Phobius"/>
    </source>
</evidence>
<feature type="transmembrane region" description="Helical" evidence="3">
    <location>
        <begin position="237"/>
        <end position="256"/>
    </location>
</feature>
<feature type="transmembrane region" description="Helical" evidence="3">
    <location>
        <begin position="120"/>
        <end position="138"/>
    </location>
</feature>
<feature type="compositionally biased region" description="Low complexity" evidence="2">
    <location>
        <begin position="9"/>
        <end position="20"/>
    </location>
</feature>
<evidence type="ECO:0000256" key="1">
    <source>
        <dbReference type="ARBA" id="ARBA00023115"/>
    </source>
</evidence>
<accession>A0ABU8RVH1</accession>
<feature type="transmembrane region" description="Helical" evidence="3">
    <location>
        <begin position="159"/>
        <end position="179"/>
    </location>
</feature>
<dbReference type="InterPro" id="IPR029063">
    <property type="entry name" value="SAM-dependent_MTases_sf"/>
</dbReference>
<feature type="transmembrane region" description="Helical" evidence="3">
    <location>
        <begin position="317"/>
        <end position="337"/>
    </location>
</feature>
<comment type="caution">
    <text evidence="4">The sequence shown here is derived from an EMBL/GenBank/DDBJ whole genome shotgun (WGS) entry which is preliminary data.</text>
</comment>
<feature type="transmembrane region" description="Helical" evidence="3">
    <location>
        <begin position="450"/>
        <end position="473"/>
    </location>
</feature>
<evidence type="ECO:0000313" key="4">
    <source>
        <dbReference type="EMBL" id="MEJ5977080.1"/>
    </source>
</evidence>
<dbReference type="RefSeq" id="WP_339587032.1">
    <property type="nucleotide sequence ID" value="NZ_JBBHJZ010000002.1"/>
</dbReference>
<keyword evidence="3" id="KW-0472">Membrane</keyword>
<feature type="transmembrane region" description="Helical" evidence="3">
    <location>
        <begin position="58"/>
        <end position="78"/>
    </location>
</feature>
<feature type="transmembrane region" description="Helical" evidence="3">
    <location>
        <begin position="25"/>
        <end position="46"/>
    </location>
</feature>
<keyword evidence="3" id="KW-0812">Transmembrane</keyword>
<evidence type="ECO:0008006" key="6">
    <source>
        <dbReference type="Google" id="ProtNLM"/>
    </source>
</evidence>
<evidence type="ECO:0000256" key="2">
    <source>
        <dbReference type="SAM" id="MobiDB-lite"/>
    </source>
</evidence>
<dbReference type="Proteomes" id="UP001361239">
    <property type="component" value="Unassembled WGS sequence"/>
</dbReference>
<keyword evidence="1" id="KW-0620">Polyamine biosynthesis</keyword>
<feature type="transmembrane region" description="Helical" evidence="3">
    <location>
        <begin position="90"/>
        <end position="108"/>
    </location>
</feature>
<feature type="transmembrane region" description="Helical" evidence="3">
    <location>
        <begin position="262"/>
        <end position="282"/>
    </location>
</feature>